<evidence type="ECO:0000313" key="3">
    <source>
        <dbReference type="EMBL" id="RGB92715.1"/>
    </source>
</evidence>
<dbReference type="Proteomes" id="UP000260991">
    <property type="component" value="Unassembled WGS sequence"/>
</dbReference>
<feature type="region of interest" description="Disordered" evidence="1">
    <location>
        <begin position="49"/>
        <end position="70"/>
    </location>
</feature>
<sequence>MGLSKWSPDIVFASSCKVFAFFSPVIILRLDDFFNPFYKIFTRLLPDRTKEQPLSREESGCSQLSCKSFA</sequence>
<evidence type="ECO:0000256" key="1">
    <source>
        <dbReference type="SAM" id="MobiDB-lite"/>
    </source>
</evidence>
<keyword evidence="2" id="KW-1133">Transmembrane helix</keyword>
<protein>
    <submittedName>
        <fullName evidence="3">Uncharacterized protein</fullName>
    </submittedName>
</protein>
<comment type="caution">
    <text evidence="3">The sequence shown here is derived from an EMBL/GenBank/DDBJ whole genome shotgun (WGS) entry which is preliminary data.</text>
</comment>
<feature type="compositionally biased region" description="Polar residues" evidence="1">
    <location>
        <begin position="60"/>
        <end position="70"/>
    </location>
</feature>
<feature type="transmembrane region" description="Helical" evidence="2">
    <location>
        <begin position="12"/>
        <end position="30"/>
    </location>
</feature>
<dbReference type="AlphaFoldDB" id="A0A3E2U951"/>
<dbReference type="EMBL" id="QVER01000003">
    <property type="protein sequence ID" value="RGB92715.1"/>
    <property type="molecule type" value="Genomic_DNA"/>
</dbReference>
<name>A0A3E2U951_9FIRM</name>
<gene>
    <name evidence="3" type="ORF">DWZ46_03315</name>
</gene>
<feature type="compositionally biased region" description="Basic and acidic residues" evidence="1">
    <location>
        <begin position="49"/>
        <end position="59"/>
    </location>
</feature>
<evidence type="ECO:0000313" key="4">
    <source>
        <dbReference type="Proteomes" id="UP000260991"/>
    </source>
</evidence>
<proteinExistence type="predicted"/>
<reference evidence="3 4" key="1">
    <citation type="submission" date="2018-08" db="EMBL/GenBank/DDBJ databases">
        <title>A genome reference for cultivated species of the human gut microbiota.</title>
        <authorList>
            <person name="Zou Y."/>
            <person name="Xue W."/>
            <person name="Luo G."/>
        </authorList>
    </citation>
    <scope>NUCLEOTIDE SEQUENCE [LARGE SCALE GENOMIC DNA]</scope>
    <source>
        <strain evidence="3 4">AF32-8AC</strain>
    </source>
</reference>
<keyword evidence="2" id="KW-0812">Transmembrane</keyword>
<keyword evidence="2" id="KW-0472">Membrane</keyword>
<organism evidence="3 4">
    <name type="scientific">Faecalibacterium prausnitzii</name>
    <dbReference type="NCBI Taxonomy" id="853"/>
    <lineage>
        <taxon>Bacteria</taxon>
        <taxon>Bacillati</taxon>
        <taxon>Bacillota</taxon>
        <taxon>Clostridia</taxon>
        <taxon>Eubacteriales</taxon>
        <taxon>Oscillospiraceae</taxon>
        <taxon>Faecalibacterium</taxon>
    </lineage>
</organism>
<evidence type="ECO:0000256" key="2">
    <source>
        <dbReference type="SAM" id="Phobius"/>
    </source>
</evidence>
<accession>A0A3E2U951</accession>